<reference evidence="1 2" key="1">
    <citation type="submission" date="2019-10" db="EMBL/GenBank/DDBJ databases">
        <title>Assembly and Annotation for the nematode Trichostrongylus colubriformis.</title>
        <authorList>
            <person name="Martin J."/>
        </authorList>
    </citation>
    <scope>NUCLEOTIDE SEQUENCE [LARGE SCALE GENOMIC DNA]</scope>
    <source>
        <strain evidence="1">G859</strain>
        <tissue evidence="1">Whole worm</tissue>
    </source>
</reference>
<organism evidence="1 2">
    <name type="scientific">Trichostrongylus colubriformis</name>
    <name type="common">Black scour worm</name>
    <dbReference type="NCBI Taxonomy" id="6319"/>
    <lineage>
        <taxon>Eukaryota</taxon>
        <taxon>Metazoa</taxon>
        <taxon>Ecdysozoa</taxon>
        <taxon>Nematoda</taxon>
        <taxon>Chromadorea</taxon>
        <taxon>Rhabditida</taxon>
        <taxon>Rhabditina</taxon>
        <taxon>Rhabditomorpha</taxon>
        <taxon>Strongyloidea</taxon>
        <taxon>Trichostrongylidae</taxon>
        <taxon>Trichostrongylus</taxon>
    </lineage>
</organism>
<name>A0AAN8IJC3_TRICO</name>
<dbReference type="EMBL" id="WIXE01017767">
    <property type="protein sequence ID" value="KAK5971447.1"/>
    <property type="molecule type" value="Genomic_DNA"/>
</dbReference>
<dbReference type="AlphaFoldDB" id="A0AAN8IJC3"/>
<evidence type="ECO:0000313" key="2">
    <source>
        <dbReference type="Proteomes" id="UP001331761"/>
    </source>
</evidence>
<sequence>MIELHLSPFIAVNYLKNFLFAKHVPSSVRSCVVASSDIFTVCLPLCLPPLFFFRAPFVQFCCVYRCVCLDHLPWWTYRPVGCADCLV</sequence>
<gene>
    <name evidence="1" type="ORF">GCK32_012314</name>
</gene>
<accession>A0AAN8IJC3</accession>
<evidence type="ECO:0000313" key="1">
    <source>
        <dbReference type="EMBL" id="KAK5971447.1"/>
    </source>
</evidence>
<dbReference type="Proteomes" id="UP001331761">
    <property type="component" value="Unassembled WGS sequence"/>
</dbReference>
<comment type="caution">
    <text evidence="1">The sequence shown here is derived from an EMBL/GenBank/DDBJ whole genome shotgun (WGS) entry which is preliminary data.</text>
</comment>
<proteinExistence type="predicted"/>
<keyword evidence="2" id="KW-1185">Reference proteome</keyword>
<protein>
    <submittedName>
        <fullName evidence="1">Uncharacterized protein</fullName>
    </submittedName>
</protein>